<comment type="caution">
    <text evidence="2">The sequence shown here is derived from an EMBL/GenBank/DDBJ whole genome shotgun (WGS) entry which is preliminary data.</text>
</comment>
<dbReference type="SUPFAM" id="SSF47413">
    <property type="entry name" value="lambda repressor-like DNA-binding domains"/>
    <property type="match status" value="1"/>
</dbReference>
<dbReference type="PROSITE" id="PS50943">
    <property type="entry name" value="HTH_CROC1"/>
    <property type="match status" value="1"/>
</dbReference>
<evidence type="ECO:0000313" key="3">
    <source>
        <dbReference type="Proteomes" id="UP000768567"/>
    </source>
</evidence>
<name>A0ABR9R438_9FIRM</name>
<evidence type="ECO:0000313" key="2">
    <source>
        <dbReference type="EMBL" id="MBE5037922.1"/>
    </source>
</evidence>
<dbReference type="Pfam" id="PF01381">
    <property type="entry name" value="HTH_3"/>
    <property type="match status" value="1"/>
</dbReference>
<reference evidence="2 3" key="1">
    <citation type="submission" date="2020-10" db="EMBL/GenBank/DDBJ databases">
        <title>ChiBAC.</title>
        <authorList>
            <person name="Zenner C."/>
            <person name="Hitch T.C.A."/>
            <person name="Clavel T."/>
        </authorList>
    </citation>
    <scope>NUCLEOTIDE SEQUENCE [LARGE SCALE GENOMIC DNA]</scope>
    <source>
        <strain evidence="2 3">DSM 109015</strain>
    </source>
</reference>
<feature type="domain" description="HTH cro/C1-type" evidence="1">
    <location>
        <begin position="10"/>
        <end position="41"/>
    </location>
</feature>
<organism evidence="2 3">
    <name type="scientific">Gemmiger gallinarum</name>
    <dbReference type="NCBI Taxonomy" id="2779354"/>
    <lineage>
        <taxon>Bacteria</taxon>
        <taxon>Bacillati</taxon>
        <taxon>Bacillota</taxon>
        <taxon>Clostridia</taxon>
        <taxon>Eubacteriales</taxon>
        <taxon>Gemmiger</taxon>
    </lineage>
</organism>
<accession>A0ABR9R438</accession>
<dbReference type="Proteomes" id="UP000768567">
    <property type="component" value="Unassembled WGS sequence"/>
</dbReference>
<keyword evidence="3" id="KW-1185">Reference proteome</keyword>
<dbReference type="Gene3D" id="1.10.260.40">
    <property type="entry name" value="lambda repressor-like DNA-binding domains"/>
    <property type="match status" value="1"/>
</dbReference>
<protein>
    <submittedName>
        <fullName evidence="2">Helix-turn-helix transcriptional regulator</fullName>
    </submittedName>
</protein>
<dbReference type="InterPro" id="IPR010982">
    <property type="entry name" value="Lambda_DNA-bd_dom_sf"/>
</dbReference>
<dbReference type="EMBL" id="JADCKC010000002">
    <property type="protein sequence ID" value="MBE5037922.1"/>
    <property type="molecule type" value="Genomic_DNA"/>
</dbReference>
<dbReference type="InterPro" id="IPR001387">
    <property type="entry name" value="Cro/C1-type_HTH"/>
</dbReference>
<sequence length="44" mass="5227">MDQQKFGVFLRQLRREKGMTQEQLAERLCVSNRSISRWETGVIT</sequence>
<proteinExistence type="predicted"/>
<gene>
    <name evidence="2" type="ORF">INF35_09015</name>
</gene>
<evidence type="ECO:0000259" key="1">
    <source>
        <dbReference type="PROSITE" id="PS50943"/>
    </source>
</evidence>
<dbReference type="RefSeq" id="WP_193501617.1">
    <property type="nucleotide sequence ID" value="NZ_JADCKC010000002.1"/>
</dbReference>
<dbReference type="CDD" id="cd00093">
    <property type="entry name" value="HTH_XRE"/>
    <property type="match status" value="1"/>
</dbReference>